<dbReference type="EnsemblMetazoa" id="CapteT226727">
    <property type="protein sequence ID" value="CapteP226727"/>
    <property type="gene ID" value="CapteG226727"/>
</dbReference>
<evidence type="ECO:0000256" key="5">
    <source>
        <dbReference type="SAM" id="Phobius"/>
    </source>
</evidence>
<feature type="transmembrane region" description="Helical" evidence="5">
    <location>
        <begin position="55"/>
        <end position="76"/>
    </location>
</feature>
<evidence type="ECO:0000256" key="4">
    <source>
        <dbReference type="PIRSR" id="PIRSR600542-1"/>
    </source>
</evidence>
<dbReference type="EMBL" id="AMQN01000002">
    <property type="status" value="NOT_ANNOTATED_CDS"/>
    <property type="molecule type" value="Genomic_DNA"/>
</dbReference>
<keyword evidence="2" id="KW-0808">Transferase</keyword>
<evidence type="ECO:0000256" key="2">
    <source>
        <dbReference type="ARBA" id="ARBA00022679"/>
    </source>
</evidence>
<dbReference type="AlphaFoldDB" id="N1PB59"/>
<dbReference type="Proteomes" id="UP000014760">
    <property type="component" value="Unassembled WGS sequence"/>
</dbReference>
<evidence type="ECO:0000259" key="6">
    <source>
        <dbReference type="Pfam" id="PF00755"/>
    </source>
</evidence>
<dbReference type="OrthoDB" id="240216at2759"/>
<organism evidence="7">
    <name type="scientific">Capitella teleta</name>
    <name type="common">Polychaete worm</name>
    <dbReference type="NCBI Taxonomy" id="283909"/>
    <lineage>
        <taxon>Eukaryota</taxon>
        <taxon>Metazoa</taxon>
        <taxon>Spiralia</taxon>
        <taxon>Lophotrochozoa</taxon>
        <taxon>Annelida</taxon>
        <taxon>Polychaeta</taxon>
        <taxon>Sedentaria</taxon>
        <taxon>Scolecida</taxon>
        <taxon>Capitellidae</taxon>
        <taxon>Capitella</taxon>
    </lineage>
</organism>
<dbReference type="InterPro" id="IPR042231">
    <property type="entry name" value="Cho/carn_acyl_trans_2"/>
</dbReference>
<feature type="transmembrane region" description="Helical" evidence="5">
    <location>
        <begin position="12"/>
        <end position="35"/>
    </location>
</feature>
<dbReference type="OMA" id="RAIMVHI"/>
<comment type="similarity">
    <text evidence="1">Belongs to the carnitine/choline acetyltransferase family.</text>
</comment>
<evidence type="ECO:0000313" key="9">
    <source>
        <dbReference type="Proteomes" id="UP000014760"/>
    </source>
</evidence>
<dbReference type="GO" id="GO:0005739">
    <property type="term" value="C:mitochondrion"/>
    <property type="evidence" value="ECO:0007669"/>
    <property type="project" value="TreeGrafter"/>
</dbReference>
<dbReference type="PANTHER" id="PTHR22589">
    <property type="entry name" value="CARNITINE O-ACYLTRANSFERASE"/>
    <property type="match status" value="1"/>
</dbReference>
<reference evidence="8" key="3">
    <citation type="submission" date="2015-06" db="UniProtKB">
        <authorList>
            <consortium name="EnsemblMetazoa"/>
        </authorList>
    </citation>
    <scope>IDENTIFICATION</scope>
</reference>
<dbReference type="STRING" id="283909.N1PB59"/>
<dbReference type="InterPro" id="IPR039551">
    <property type="entry name" value="Cho/carn_acyl_trans"/>
</dbReference>
<reference evidence="7 9" key="2">
    <citation type="journal article" date="2013" name="Nature">
        <title>Insights into bilaterian evolution from three spiralian genomes.</title>
        <authorList>
            <person name="Simakov O."/>
            <person name="Marletaz F."/>
            <person name="Cho S.J."/>
            <person name="Edsinger-Gonzales E."/>
            <person name="Havlak P."/>
            <person name="Hellsten U."/>
            <person name="Kuo D.H."/>
            <person name="Larsson T."/>
            <person name="Lv J."/>
            <person name="Arendt D."/>
            <person name="Savage R."/>
            <person name="Osoegawa K."/>
            <person name="de Jong P."/>
            <person name="Grimwood J."/>
            <person name="Chapman J.A."/>
            <person name="Shapiro H."/>
            <person name="Aerts A."/>
            <person name="Otillar R.P."/>
            <person name="Terry A.Y."/>
            <person name="Boore J.L."/>
            <person name="Grigoriev I.V."/>
            <person name="Lindberg D.R."/>
            <person name="Seaver E.C."/>
            <person name="Weisblat D.A."/>
            <person name="Putnam N.H."/>
            <person name="Rokhsar D.S."/>
        </authorList>
    </citation>
    <scope>NUCLEOTIDE SEQUENCE</scope>
    <source>
        <strain evidence="7 9">I ESC-2004</strain>
    </source>
</reference>
<proteinExistence type="inferred from homology"/>
<evidence type="ECO:0000256" key="1">
    <source>
        <dbReference type="ARBA" id="ARBA00005232"/>
    </source>
</evidence>
<evidence type="ECO:0000313" key="7">
    <source>
        <dbReference type="EMBL" id="ELU18942.1"/>
    </source>
</evidence>
<protein>
    <recommendedName>
        <fullName evidence="6">Choline/carnitine acyltransferase domain-containing protein</fullName>
    </recommendedName>
</protein>
<dbReference type="InterPro" id="IPR000542">
    <property type="entry name" value="Carn_acyl_trans"/>
</dbReference>
<dbReference type="GO" id="GO:0006631">
    <property type="term" value="P:fatty acid metabolic process"/>
    <property type="evidence" value="ECO:0007669"/>
    <property type="project" value="TreeGrafter"/>
</dbReference>
<evidence type="ECO:0000256" key="3">
    <source>
        <dbReference type="ARBA" id="ARBA00023315"/>
    </source>
</evidence>
<keyword evidence="5" id="KW-0812">Transmembrane</keyword>
<evidence type="ECO:0000313" key="8">
    <source>
        <dbReference type="EnsemblMetazoa" id="CapteP226727"/>
    </source>
</evidence>
<feature type="domain" description="Choline/carnitine acyltransferase" evidence="6">
    <location>
        <begin position="157"/>
        <end position="734"/>
    </location>
</feature>
<dbReference type="InterPro" id="IPR023213">
    <property type="entry name" value="CAT-like_dom_sf"/>
</dbReference>
<keyword evidence="3" id="KW-0012">Acyltransferase</keyword>
<accession>N1PB59</accession>
<feature type="active site" description="Proton acceptor" evidence="4">
    <location>
        <position position="455"/>
    </location>
</feature>
<name>N1PB59_CAPTE</name>
<reference evidence="9" key="1">
    <citation type="submission" date="2012-12" db="EMBL/GenBank/DDBJ databases">
        <authorList>
            <person name="Hellsten U."/>
            <person name="Grimwood J."/>
            <person name="Chapman J.A."/>
            <person name="Shapiro H."/>
            <person name="Aerts A."/>
            <person name="Otillar R.P."/>
            <person name="Terry A.Y."/>
            <person name="Boore J.L."/>
            <person name="Simakov O."/>
            <person name="Marletaz F."/>
            <person name="Cho S.-J."/>
            <person name="Edsinger-Gonzales E."/>
            <person name="Havlak P."/>
            <person name="Kuo D.-H."/>
            <person name="Larsson T."/>
            <person name="Lv J."/>
            <person name="Arendt D."/>
            <person name="Savage R."/>
            <person name="Osoegawa K."/>
            <person name="de Jong P."/>
            <person name="Lindberg D.R."/>
            <person name="Seaver E.C."/>
            <person name="Weisblat D.A."/>
            <person name="Putnam N.H."/>
            <person name="Grigoriev I.V."/>
            <person name="Rokhsar D.S."/>
        </authorList>
    </citation>
    <scope>NUCLEOTIDE SEQUENCE</scope>
    <source>
        <strain evidence="9">I ESC-2004</strain>
    </source>
</reference>
<dbReference type="EMBL" id="KB291798">
    <property type="protein sequence ID" value="ELU18942.1"/>
    <property type="molecule type" value="Genomic_DNA"/>
</dbReference>
<dbReference type="HOGENOM" id="CLU_013513_2_1_1"/>
<dbReference type="Pfam" id="PF00755">
    <property type="entry name" value="Carn_acyltransf"/>
    <property type="match status" value="1"/>
</dbReference>
<sequence length="748" mass="84620">MGKKPGIKDSTPTVASMTLSTIFHPVVFASSGAAIGVKYGKEPLARLFPDQLTDWRAVGAAAVLGATAGLWTLLGARDARRRLIRRLLTYKGYLFHPTSTKTKAWGMLLALLVGPGPHSLYEFQSLMPKQPLPELRASMKKYRDLIASMCGDVSFLINRYLEIVEPLLTEEEYHETCQVVEKFCQNEGPVLQEFLRKKSVDFSDLNVKYWSKKMRSWLADWWLTTQYLAQRDPIAINVNFYMTSSIVPEVSSNCLARSTICLEAVTKYYERIQNKTLPPDMIMGMIPVCMDGVNYMFGSCRLPGEHVDQLVTYNDSKHCVIVSKGVYYRMEMYAKDHKGQLTRLNKPEIMTQLKYITEQTKDVENINKVAALTTQNRSLWAKQRAKMLEHPTNAATLRAIEESIYITVLGGTAPKNYSEQSKLALAGNGYSRWFDKGMTLENFKDSCKGACNMEHSGADATHFNVMWEHCLQSEVFGPDGNYIRDEKETERELAPPQKLEWVFTDEIQAAIDVAYAEYCKRLDDLDMVVTPSDFGRSWMKSNKVSPDGFLQMAIQLAYYRMHHLFSKTYEPATHRLFDQGRTDNINPVSKASIDFVHKMDDQNASRDDKISALKDAISYQSRCRLECTAGNGCERHLLGLRCAAKALGMDLPEIFTDKGYLLPQRLSTSQVPTTLGHLDLSLIPESIVGGFGPPSHDGYGLLYCCIGEHMFNFSITSWHSCEETDSRKLGNEIKRAMQDMRDVLESKP</sequence>
<dbReference type="GO" id="GO:0009437">
    <property type="term" value="P:carnitine metabolic process"/>
    <property type="evidence" value="ECO:0007669"/>
    <property type="project" value="TreeGrafter"/>
</dbReference>
<gene>
    <name evidence="7" type="ORF">CAPTEDRAFT_226727</name>
</gene>
<dbReference type="Gene3D" id="3.30.559.10">
    <property type="entry name" value="Chloramphenicol acetyltransferase-like domain"/>
    <property type="match status" value="1"/>
</dbReference>
<keyword evidence="5" id="KW-0472">Membrane</keyword>
<dbReference type="PANTHER" id="PTHR22589:SF113">
    <property type="entry name" value="CARNITINE O-PALMITOYLTRANSFERASE 1, LIVER ISOFORM-LIKE"/>
    <property type="match status" value="1"/>
</dbReference>
<dbReference type="GO" id="GO:0004095">
    <property type="term" value="F:carnitine O-palmitoyltransferase activity"/>
    <property type="evidence" value="ECO:0007669"/>
    <property type="project" value="TreeGrafter"/>
</dbReference>
<keyword evidence="5" id="KW-1133">Transmembrane helix</keyword>
<dbReference type="SUPFAM" id="SSF52777">
    <property type="entry name" value="CoA-dependent acyltransferases"/>
    <property type="match status" value="2"/>
</dbReference>
<keyword evidence="9" id="KW-1185">Reference proteome</keyword>
<dbReference type="Gene3D" id="3.30.559.70">
    <property type="entry name" value="Choline/Carnitine o-acyltransferase, domain 2"/>
    <property type="match status" value="1"/>
</dbReference>